<dbReference type="InterPro" id="IPR031459">
    <property type="entry name" value="Coa2"/>
</dbReference>
<evidence type="ECO:0000313" key="2">
    <source>
        <dbReference type="EMBL" id="KAK7695685.1"/>
    </source>
</evidence>
<dbReference type="GO" id="GO:0033617">
    <property type="term" value="P:mitochondrial respiratory chain complex IV assembly"/>
    <property type="evidence" value="ECO:0007669"/>
    <property type="project" value="InterPro"/>
</dbReference>
<evidence type="ECO:0008006" key="4">
    <source>
        <dbReference type="Google" id="ProtNLM"/>
    </source>
</evidence>
<organism evidence="2 3">
    <name type="scientific">Cerrena zonata</name>
    <dbReference type="NCBI Taxonomy" id="2478898"/>
    <lineage>
        <taxon>Eukaryota</taxon>
        <taxon>Fungi</taxon>
        <taxon>Dikarya</taxon>
        <taxon>Basidiomycota</taxon>
        <taxon>Agaricomycotina</taxon>
        <taxon>Agaricomycetes</taxon>
        <taxon>Polyporales</taxon>
        <taxon>Cerrenaceae</taxon>
        <taxon>Cerrena</taxon>
    </lineage>
</organism>
<proteinExistence type="predicted"/>
<evidence type="ECO:0000256" key="1">
    <source>
        <dbReference type="SAM" id="MobiDB-lite"/>
    </source>
</evidence>
<keyword evidence="3" id="KW-1185">Reference proteome</keyword>
<dbReference type="Proteomes" id="UP001385951">
    <property type="component" value="Unassembled WGS sequence"/>
</dbReference>
<name>A0AAW0GR22_9APHY</name>
<feature type="region of interest" description="Disordered" evidence="1">
    <location>
        <begin position="58"/>
        <end position="87"/>
    </location>
</feature>
<dbReference type="Pfam" id="PF17051">
    <property type="entry name" value="COA2"/>
    <property type="match status" value="1"/>
</dbReference>
<sequence length="87" mass="10060">MGFNMRTSRALRFTPRQRRAFVSYLFGATAFASILTVSASDVLPCPAHVTRARFADSEEDGRVMKERRQTVVEKRPRRWIEEKNPNS</sequence>
<reference evidence="2 3" key="1">
    <citation type="submission" date="2022-09" db="EMBL/GenBank/DDBJ databases">
        <authorList>
            <person name="Palmer J.M."/>
        </authorList>
    </citation>
    <scope>NUCLEOTIDE SEQUENCE [LARGE SCALE GENOMIC DNA]</scope>
    <source>
        <strain evidence="2 3">DSM 7382</strain>
    </source>
</reference>
<comment type="caution">
    <text evidence="2">The sequence shown here is derived from an EMBL/GenBank/DDBJ whole genome shotgun (WGS) entry which is preliminary data.</text>
</comment>
<gene>
    <name evidence="2" type="ORF">QCA50_000321</name>
</gene>
<dbReference type="AlphaFoldDB" id="A0AAW0GR22"/>
<evidence type="ECO:0000313" key="3">
    <source>
        <dbReference type="Proteomes" id="UP001385951"/>
    </source>
</evidence>
<protein>
    <recommendedName>
        <fullName evidence="4">Transmembrane protein</fullName>
    </recommendedName>
</protein>
<dbReference type="GO" id="GO:0005739">
    <property type="term" value="C:mitochondrion"/>
    <property type="evidence" value="ECO:0007669"/>
    <property type="project" value="GOC"/>
</dbReference>
<accession>A0AAW0GR22</accession>
<dbReference type="EMBL" id="JASBNA010000001">
    <property type="protein sequence ID" value="KAK7695685.1"/>
    <property type="molecule type" value="Genomic_DNA"/>
</dbReference>